<dbReference type="GO" id="GO:0038023">
    <property type="term" value="F:signaling receptor activity"/>
    <property type="evidence" value="ECO:0007669"/>
    <property type="project" value="InterPro"/>
</dbReference>
<evidence type="ECO:0000256" key="26">
    <source>
        <dbReference type="PIRSR" id="PIRSR601508-2"/>
    </source>
</evidence>
<dbReference type="InterPro" id="IPR001320">
    <property type="entry name" value="Iontro_rcpt_C"/>
</dbReference>
<dbReference type="InterPro" id="IPR001508">
    <property type="entry name" value="Iono_Glu_rcpt_met"/>
</dbReference>
<feature type="binding site" evidence="25">
    <location>
        <position position="526"/>
    </location>
    <ligand>
        <name>L-glutamate</name>
        <dbReference type="ChEBI" id="CHEBI:29985"/>
    </ligand>
</feature>
<dbReference type="FunFam" id="3.40.190.10:FF:000177">
    <property type="entry name" value="Glutamate [NMDA] receptor subunit 1"/>
    <property type="match status" value="1"/>
</dbReference>
<dbReference type="GO" id="GO:0014069">
    <property type="term" value="C:postsynaptic density"/>
    <property type="evidence" value="ECO:0007669"/>
    <property type="project" value="UniProtKB-SubCell"/>
</dbReference>
<dbReference type="HOGENOM" id="CLU_007257_2_0_1"/>
<evidence type="ECO:0000256" key="25">
    <source>
        <dbReference type="PIRSR" id="PIRSR601508-1"/>
    </source>
</evidence>
<dbReference type="SMART" id="SM00918">
    <property type="entry name" value="Lig_chan-Glu_bd"/>
    <property type="match status" value="1"/>
</dbReference>
<evidence type="ECO:0000256" key="6">
    <source>
        <dbReference type="ARBA" id="ARBA00022475"/>
    </source>
</evidence>
<organism>
    <name type="scientific">Pediculus humanus subsp. corporis</name>
    <name type="common">Body louse</name>
    <dbReference type="NCBI Taxonomy" id="121224"/>
    <lineage>
        <taxon>Eukaryota</taxon>
        <taxon>Metazoa</taxon>
        <taxon>Ecdysozoa</taxon>
        <taxon>Arthropoda</taxon>
        <taxon>Hexapoda</taxon>
        <taxon>Insecta</taxon>
        <taxon>Pterygota</taxon>
        <taxon>Neoptera</taxon>
        <taxon>Paraneoptera</taxon>
        <taxon>Psocodea</taxon>
        <taxon>Troctomorpha</taxon>
        <taxon>Phthiraptera</taxon>
        <taxon>Anoplura</taxon>
        <taxon>Pediculidae</taxon>
        <taxon>Pediculus</taxon>
    </lineage>
</organism>
<evidence type="ECO:0000256" key="19">
    <source>
        <dbReference type="ARBA" id="ARBA00023257"/>
    </source>
</evidence>
<dbReference type="EMBL" id="DS235072">
    <property type="protein sequence ID" value="EEB11312.1"/>
    <property type="molecule type" value="Genomic_DNA"/>
</dbReference>
<feature type="domain" description="Ionotropic glutamate receptor L-glutamate and glycine-binding" evidence="31">
    <location>
        <begin position="449"/>
        <end position="515"/>
    </location>
</feature>
<comment type="subcellular location">
    <subcellularLocation>
        <location evidence="1">Cell membrane</location>
        <topology evidence="1">Multi-pass membrane protein</topology>
    </subcellularLocation>
    <subcellularLocation>
        <location evidence="23">Postsynaptic cell membrane</location>
    </subcellularLocation>
    <subcellularLocation>
        <location evidence="24">Postsynaptic density</location>
    </subcellularLocation>
</comment>
<evidence type="ECO:0000256" key="17">
    <source>
        <dbReference type="ARBA" id="ARBA00023170"/>
    </source>
</evidence>
<reference evidence="32" key="1">
    <citation type="submission" date="2007-04" db="EMBL/GenBank/DDBJ databases">
        <title>Annotation of Pediculus humanus corporis strain USDA.</title>
        <authorList>
            <person name="Kirkness E."/>
            <person name="Hannick L."/>
            <person name="Hass B."/>
            <person name="Bruggner R."/>
            <person name="Lawson D."/>
            <person name="Bidwell S."/>
            <person name="Joardar V."/>
            <person name="Caler E."/>
            <person name="Walenz B."/>
            <person name="Inman J."/>
            <person name="Schobel S."/>
            <person name="Galinsky K."/>
            <person name="Amedeo P."/>
            <person name="Strausberg R."/>
        </authorList>
    </citation>
    <scope>NUCLEOTIDE SEQUENCE</scope>
    <source>
        <strain evidence="32">USDA</strain>
    </source>
</reference>
<evidence type="ECO:0000259" key="31">
    <source>
        <dbReference type="SMART" id="SM00918"/>
    </source>
</evidence>
<evidence type="ECO:0000256" key="1">
    <source>
        <dbReference type="ARBA" id="ARBA00004651"/>
    </source>
</evidence>
<feature type="binding site" evidence="25">
    <location>
        <position position="524"/>
    </location>
    <ligand>
        <name>L-glutamate</name>
        <dbReference type="ChEBI" id="CHEBI:29985"/>
    </ligand>
</feature>
<dbReference type="GO" id="GO:0017146">
    <property type="term" value="C:NMDA selective glutamate receptor complex"/>
    <property type="evidence" value="ECO:0007669"/>
    <property type="project" value="UniProtKB-ARBA"/>
</dbReference>
<evidence type="ECO:0000256" key="3">
    <source>
        <dbReference type="ARBA" id="ARBA00011106"/>
    </source>
</evidence>
<dbReference type="OrthoDB" id="5984008at2759"/>
<dbReference type="CTD" id="8238173"/>
<evidence type="ECO:0000256" key="11">
    <source>
        <dbReference type="ARBA" id="ARBA00022842"/>
    </source>
</evidence>
<dbReference type="InterPro" id="IPR049872">
    <property type="entry name" value="NMDA1-like_ligand-bd"/>
</dbReference>
<dbReference type="AlphaFoldDB" id="E0VD56"/>
<dbReference type="InterPro" id="IPR019594">
    <property type="entry name" value="Glu/Gly-bd"/>
</dbReference>
<keyword evidence="11" id="KW-0460">Magnesium</keyword>
<dbReference type="STRING" id="121224.E0VD56"/>
<evidence type="ECO:0000256" key="2">
    <source>
        <dbReference type="ARBA" id="ARBA00008685"/>
    </source>
</evidence>
<dbReference type="eggNOG" id="KOG4440">
    <property type="taxonomic scope" value="Eukaryota"/>
</dbReference>
<dbReference type="Pfam" id="PF00060">
    <property type="entry name" value="Lig_chan"/>
    <property type="match status" value="1"/>
</dbReference>
<dbReference type="FunFam" id="3.40.50.2300:FF:000025">
    <property type="entry name" value="glutamate receptor ionotropic, NMDA 1 isoform X1"/>
    <property type="match status" value="1"/>
</dbReference>
<dbReference type="Gene3D" id="3.40.190.10">
    <property type="entry name" value="Periplasmic binding protein-like II"/>
    <property type="match status" value="2"/>
</dbReference>
<evidence type="ECO:0000256" key="21">
    <source>
        <dbReference type="ARBA" id="ARBA00023303"/>
    </source>
</evidence>
<dbReference type="Pfam" id="PF01094">
    <property type="entry name" value="ANF_receptor"/>
    <property type="match status" value="1"/>
</dbReference>
<keyword evidence="13" id="KW-0770">Synapse</keyword>
<keyword evidence="16 27" id="KW-1015">Disulfide bond</keyword>
<evidence type="ECO:0000313" key="34">
    <source>
        <dbReference type="Proteomes" id="UP000009046"/>
    </source>
</evidence>
<comment type="subunit">
    <text evidence="3">Forms a heteromeric NMDA channel with Nmdar2.</text>
</comment>
<evidence type="ECO:0000256" key="22">
    <source>
        <dbReference type="ARBA" id="ARBA00024675"/>
    </source>
</evidence>
<feature type="signal peptide" evidence="29">
    <location>
        <begin position="1"/>
        <end position="23"/>
    </location>
</feature>
<feature type="binding site" evidence="25">
    <location>
        <position position="531"/>
    </location>
    <ligand>
        <name>L-glutamate</name>
        <dbReference type="ChEBI" id="CHEBI:29985"/>
    </ligand>
</feature>
<dbReference type="PRINTS" id="PR00177">
    <property type="entry name" value="NMDARECEPTOR"/>
</dbReference>
<feature type="disulfide bond" evidence="27">
    <location>
        <begin position="753"/>
        <end position="810"/>
    </location>
</feature>
<dbReference type="OMA" id="FANNTPD"/>
<keyword evidence="17 32" id="KW-0675">Receptor</keyword>
<dbReference type="InterPro" id="IPR001828">
    <property type="entry name" value="ANF_lig-bd_rcpt"/>
</dbReference>
<dbReference type="InterPro" id="IPR015683">
    <property type="entry name" value="Ionotropic_Glu_rcpt"/>
</dbReference>
<keyword evidence="20" id="KW-1071">Ligand-gated ion channel</keyword>
<keyword evidence="15 28" id="KW-0472">Membrane</keyword>
<evidence type="ECO:0000259" key="30">
    <source>
        <dbReference type="SMART" id="SM00079"/>
    </source>
</evidence>
<dbReference type="Gene3D" id="1.10.287.70">
    <property type="match status" value="1"/>
</dbReference>
<keyword evidence="5" id="KW-0813">Transport</keyword>
<dbReference type="CDD" id="cd13719">
    <property type="entry name" value="PBP2_iGluR_NMDA_Nr1"/>
    <property type="match status" value="1"/>
</dbReference>
<feature type="transmembrane region" description="Helical" evidence="28">
    <location>
        <begin position="640"/>
        <end position="666"/>
    </location>
</feature>
<reference evidence="33" key="3">
    <citation type="submission" date="2021-02" db="UniProtKB">
        <authorList>
            <consortium name="EnsemblMetazoa"/>
        </authorList>
    </citation>
    <scope>IDENTIFICATION</scope>
    <source>
        <strain evidence="33">USDA</strain>
    </source>
</reference>
<evidence type="ECO:0000256" key="28">
    <source>
        <dbReference type="SAM" id="Phobius"/>
    </source>
</evidence>
<evidence type="ECO:0000313" key="33">
    <source>
        <dbReference type="EnsemblMetazoa" id="PHUM105890-PA"/>
    </source>
</evidence>
<evidence type="ECO:0000256" key="23">
    <source>
        <dbReference type="ARBA" id="ARBA00034100"/>
    </source>
</evidence>
<evidence type="ECO:0000256" key="20">
    <source>
        <dbReference type="ARBA" id="ARBA00023286"/>
    </source>
</evidence>
<evidence type="ECO:0000256" key="7">
    <source>
        <dbReference type="ARBA" id="ARBA00022553"/>
    </source>
</evidence>
<evidence type="ECO:0000256" key="8">
    <source>
        <dbReference type="ARBA" id="ARBA00022692"/>
    </source>
</evidence>
<keyword evidence="10" id="KW-0106">Calcium</keyword>
<dbReference type="VEuPathDB" id="VectorBase:PHUM105890"/>
<evidence type="ECO:0000256" key="24">
    <source>
        <dbReference type="ARBA" id="ARBA00034105"/>
    </source>
</evidence>
<evidence type="ECO:0000256" key="12">
    <source>
        <dbReference type="ARBA" id="ARBA00022989"/>
    </source>
</evidence>
<feature type="site" description="Crucial to convey clamshell closure to channel opening" evidence="26">
    <location>
        <position position="673"/>
    </location>
</feature>
<dbReference type="FunCoup" id="E0VD56">
    <property type="interactions" value="306"/>
</dbReference>
<dbReference type="FunFam" id="3.40.190.10:FF:000010">
    <property type="entry name" value="glutamate receptor ionotropic, NMDA 1 isoform X1"/>
    <property type="match status" value="1"/>
</dbReference>
<dbReference type="InParanoid" id="E0VD56"/>
<reference evidence="32" key="2">
    <citation type="submission" date="2007-04" db="EMBL/GenBank/DDBJ databases">
        <title>The genome of the human body louse.</title>
        <authorList>
            <consortium name="The Human Body Louse Genome Consortium"/>
            <person name="Kirkness E."/>
            <person name="Walenz B."/>
            <person name="Hass B."/>
            <person name="Bruggner R."/>
            <person name="Strausberg R."/>
        </authorList>
    </citation>
    <scope>NUCLEOTIDE SEQUENCE</scope>
    <source>
        <strain evidence="32">USDA</strain>
    </source>
</reference>
<feature type="transmembrane region" description="Helical" evidence="28">
    <location>
        <begin position="570"/>
        <end position="588"/>
    </location>
</feature>
<evidence type="ECO:0000256" key="15">
    <source>
        <dbReference type="ARBA" id="ARBA00023136"/>
    </source>
</evidence>
<keyword evidence="9 29" id="KW-0732">Signal</keyword>
<feature type="site" description="Interaction with the cone snail toxin Con-ikot-ikot" evidence="26">
    <location>
        <position position="703"/>
    </location>
</feature>
<evidence type="ECO:0000256" key="29">
    <source>
        <dbReference type="SAM" id="SignalP"/>
    </source>
</evidence>
<dbReference type="Pfam" id="PF10562">
    <property type="entry name" value="CaM_bdg_C0"/>
    <property type="match status" value="1"/>
</dbReference>
<sequence>MNLEIKLWKINILICIFCSNALSREDVGDRSQNPTYYKIGGVLSSNQSEAYFQNIISNLNFESAYVPKGRTFYYTTFQIDRNPIRTALSVCKFLIREQVYAVVVSHPLTGDLSPAAVSYTSGFYHIPVIGISSRDSAFSDKNIHVSFLRTVPPYSHQADVWVELLKHLNYMKVIFIHSSDTDGRALLGRFQTTSQSLEDDVEIKVSVESVIEFEAGLESFVDELNEMAAAQARVYLMYANKEDAEIIFRDAERLNMTEAGYVWIVTEQVLDAKNVPEGSIGLRLVNATDEKAHIQDSIYILAAAIRDMNEVEVITEAPKDCDDTGTVWETGKLLFEYIRKQELLNGSTGKVAFDDNGDRIFAEYDVINIIENRNKAPVGKYFHAADQNKMKLIIDESAIIWPGLQKVKPEGFMIPTHLKVLTIEEKPFVYVRTIKEPEDKCDKNEIPCPFFNATEDDYQLRCCRGFCMDLLMELSKIVNFTYSLALSPDGQFGSYVVRNTGNKKEWTGLIGELVTERADMIVAPLTINPERAEFIEFSKPFKYQGITILEKKPSRSSTLVSFLQPFSNTLWILVMVSVHVVALVLYLLDRFSPFGRFKIGNAEGTEEDALNLSSAIWFAWGVLLNSGIGEGTPRSFSARVLGMVWAGFAMIIVASYTANLAAFLVLERPKTKLSGINDARLRNTMENLTCATVKGSAVDMYFRRQVELSNMYRTMEANNYDTAEEAINDVKNGKLMAFIWDSSRLEYEAAQDCELVTAGELFGRSGYGIGLQKGSPWADAVTLAILDFHESGFMESLDNRWILQGSIQHCEQNEKTPNTLGLKNMAGVFILVGAGIVGGIGLIIIEMAYKKHQIKKQKRLELARHAADKWRGAIEKRKTLRATVAAQRRLKGNAITDESISLSVETLPRCVGAQANSPIRLWTDIRHRKSEAEFSSDPLV</sequence>
<evidence type="ECO:0000256" key="4">
    <source>
        <dbReference type="ARBA" id="ARBA00015895"/>
    </source>
</evidence>
<dbReference type="SUPFAM" id="SSF53850">
    <property type="entry name" value="Periplasmic binding protein-like II"/>
    <property type="match status" value="1"/>
</dbReference>
<evidence type="ECO:0000256" key="10">
    <source>
        <dbReference type="ARBA" id="ARBA00022837"/>
    </source>
</evidence>
<dbReference type="GO" id="GO:0045211">
    <property type="term" value="C:postsynaptic membrane"/>
    <property type="evidence" value="ECO:0007669"/>
    <property type="project" value="UniProtKB-SubCell"/>
</dbReference>
<dbReference type="InterPro" id="IPR028082">
    <property type="entry name" value="Peripla_BP_I"/>
</dbReference>
<dbReference type="SUPFAM" id="SSF53822">
    <property type="entry name" value="Periplasmic binding protein-like I"/>
    <property type="match status" value="1"/>
</dbReference>
<keyword evidence="19" id="KW-0628">Postsynaptic cell membrane</keyword>
<keyword evidence="34" id="KW-1185">Reference proteome</keyword>
<evidence type="ECO:0000256" key="27">
    <source>
        <dbReference type="PIRSR" id="PIRSR601508-3"/>
    </source>
</evidence>
<evidence type="ECO:0000256" key="9">
    <source>
        <dbReference type="ARBA" id="ARBA00022729"/>
    </source>
</evidence>
<keyword evidence="14" id="KW-0406">Ion transport</keyword>
<evidence type="ECO:0000313" key="32">
    <source>
        <dbReference type="EMBL" id="EEB11312.1"/>
    </source>
</evidence>
<proteinExistence type="inferred from homology"/>
<comment type="function">
    <text evidence="22">NMDA receptor subtype of glutamate-gated ion channels with high calcium permeability and voltage-dependent sensitivity to magnesium. Mediated by glycine. This protein plays a key role in synaptic plasticity, synaptogenesis, excitotoxicity, memory acquisition and learning. It mediates neuronal functions in glutamate neurotransmission. Is involved in the cell surface targeting of NMDA receptors. Plays a role in associative learning and in long-term memory consolidation.</text>
</comment>
<evidence type="ECO:0000256" key="5">
    <source>
        <dbReference type="ARBA" id="ARBA00022448"/>
    </source>
</evidence>
<keyword evidence="18" id="KW-0325">Glycoprotein</keyword>
<feature type="binding site" evidence="25">
    <location>
        <position position="741"/>
    </location>
    <ligand>
        <name>L-glutamate</name>
        <dbReference type="ChEBI" id="CHEBI:29985"/>
    </ligand>
</feature>
<keyword evidence="6" id="KW-1003">Cell membrane</keyword>
<dbReference type="KEGG" id="phu:Phum_PHUM105890"/>
<dbReference type="Gene3D" id="3.40.50.2300">
    <property type="match status" value="2"/>
</dbReference>
<keyword evidence="7" id="KW-0597">Phosphoprotein</keyword>
<dbReference type="EMBL" id="AAZO01001256">
    <property type="status" value="NOT_ANNOTATED_CDS"/>
    <property type="molecule type" value="Genomic_DNA"/>
</dbReference>
<name>E0VD56_PEDHC</name>
<dbReference type="Proteomes" id="UP000009046">
    <property type="component" value="Unassembled WGS sequence"/>
</dbReference>
<evidence type="ECO:0000256" key="14">
    <source>
        <dbReference type="ARBA" id="ARBA00023065"/>
    </source>
</evidence>
<accession>E0VD56</accession>
<comment type="similarity">
    <text evidence="2">Belongs to the glutamate-gated ion channel (TC 1.A.10.1) family.</text>
</comment>
<dbReference type="GO" id="GO:0035235">
    <property type="term" value="P:ionotropic glutamate receptor signaling pathway"/>
    <property type="evidence" value="ECO:0007669"/>
    <property type="project" value="UniProtKB-ARBA"/>
</dbReference>
<dbReference type="SMART" id="SM00079">
    <property type="entry name" value="PBPe"/>
    <property type="match status" value="1"/>
</dbReference>
<dbReference type="EnsemblMetazoa" id="PHUM105890-RA">
    <property type="protein sequence ID" value="PHUM105890-PA"/>
    <property type="gene ID" value="PHUM105890"/>
</dbReference>
<feature type="chain" id="PRO_5011412356" description="Glutamate [NMDA] receptor subunit 1" evidence="29">
    <location>
        <begin position="24"/>
        <end position="940"/>
    </location>
</feature>
<dbReference type="RefSeq" id="XP_002424050.1">
    <property type="nucleotide sequence ID" value="XM_002424005.1"/>
</dbReference>
<dbReference type="InterPro" id="IPR049873">
    <property type="entry name" value="NMDA1-like_N"/>
</dbReference>
<dbReference type="SUPFAM" id="SSF81324">
    <property type="entry name" value="Voltage-gated potassium channels"/>
    <property type="match status" value="1"/>
</dbReference>
<evidence type="ECO:0000256" key="18">
    <source>
        <dbReference type="ARBA" id="ARBA00023180"/>
    </source>
</evidence>
<keyword evidence="12 28" id="KW-1133">Transmembrane helix</keyword>
<gene>
    <name evidence="33" type="primary">8238173</name>
    <name evidence="32" type="ORF">Phum_PHUM105890</name>
</gene>
<feature type="domain" description="Ionotropic glutamate receptor C-terminal" evidence="30">
    <location>
        <begin position="443"/>
        <end position="804"/>
    </location>
</feature>
<evidence type="ECO:0000256" key="16">
    <source>
        <dbReference type="ARBA" id="ARBA00023157"/>
    </source>
</evidence>
<keyword evidence="21" id="KW-0407">Ion channel</keyword>
<dbReference type="InterPro" id="IPR018882">
    <property type="entry name" value="CaM-bd_C0_NMDA_rcpt_NR1"/>
</dbReference>
<dbReference type="PANTHER" id="PTHR18966">
    <property type="entry name" value="IONOTROPIC GLUTAMATE RECEPTOR"/>
    <property type="match status" value="1"/>
</dbReference>
<protein>
    <recommendedName>
        <fullName evidence="4">Glutamate [NMDA] receptor subunit 1</fullName>
    </recommendedName>
</protein>
<dbReference type="GeneID" id="8238173"/>
<dbReference type="Pfam" id="PF10613">
    <property type="entry name" value="Lig_chan-Glu_bd"/>
    <property type="match status" value="1"/>
</dbReference>
<dbReference type="GO" id="GO:0015276">
    <property type="term" value="F:ligand-gated monoatomic ion channel activity"/>
    <property type="evidence" value="ECO:0007669"/>
    <property type="project" value="InterPro"/>
</dbReference>
<keyword evidence="8 28" id="KW-0812">Transmembrane</keyword>
<dbReference type="CDD" id="cd06379">
    <property type="entry name" value="PBP1_iGluR_NMDA_NR1"/>
    <property type="match status" value="1"/>
</dbReference>
<feature type="transmembrane region" description="Helical" evidence="28">
    <location>
        <begin position="825"/>
        <end position="849"/>
    </location>
</feature>
<evidence type="ECO:0000256" key="13">
    <source>
        <dbReference type="ARBA" id="ARBA00023018"/>
    </source>
</evidence>
<dbReference type="FunFam" id="3.40.50.2300:FF:000266">
    <property type="entry name" value="Glutamate [NMDA] receptor subunit 1"/>
    <property type="match status" value="1"/>
</dbReference>